<dbReference type="AlphaFoldDB" id="A0AAJ2R444"/>
<reference evidence="1" key="1">
    <citation type="submission" date="2023-11" db="EMBL/GenBank/DDBJ databases">
        <title>Identification and selenium tolerance of Delftia acidovorans R3-25.</title>
        <authorList>
            <person name="Zhang S."/>
            <person name="Liu Y."/>
            <person name="Guo Y."/>
        </authorList>
    </citation>
    <scope>NUCLEOTIDE SEQUENCE</scope>
    <source>
        <strain evidence="1">R3-25</strain>
    </source>
</reference>
<sequence>MYSGYYCEVERKYPYACGRDFDAWKPRLGIKQRIVFWLRGVEDRND</sequence>
<proteinExistence type="predicted"/>
<evidence type="ECO:0000313" key="2">
    <source>
        <dbReference type="Proteomes" id="UP001287445"/>
    </source>
</evidence>
<evidence type="ECO:0000313" key="1">
    <source>
        <dbReference type="EMBL" id="MDX4957246.1"/>
    </source>
</evidence>
<name>A0AAJ2R444_DELAC</name>
<dbReference type="EMBL" id="JAWWMZ010000016">
    <property type="protein sequence ID" value="MDX4957246.1"/>
    <property type="molecule type" value="Genomic_DNA"/>
</dbReference>
<accession>A0AAJ2R444</accession>
<dbReference type="Proteomes" id="UP001287445">
    <property type="component" value="Unassembled WGS sequence"/>
</dbReference>
<gene>
    <name evidence="1" type="ORF">SGN30_27835</name>
</gene>
<comment type="caution">
    <text evidence="1">The sequence shown here is derived from an EMBL/GenBank/DDBJ whole genome shotgun (WGS) entry which is preliminary data.</text>
</comment>
<organism evidence="1 2">
    <name type="scientific">Delftia acidovorans</name>
    <name type="common">Pseudomonas acidovorans</name>
    <name type="synonym">Comamonas acidovorans</name>
    <dbReference type="NCBI Taxonomy" id="80866"/>
    <lineage>
        <taxon>Bacteria</taxon>
        <taxon>Pseudomonadati</taxon>
        <taxon>Pseudomonadota</taxon>
        <taxon>Betaproteobacteria</taxon>
        <taxon>Burkholderiales</taxon>
        <taxon>Comamonadaceae</taxon>
        <taxon>Delftia</taxon>
    </lineage>
</organism>
<protein>
    <submittedName>
        <fullName evidence="1">Uncharacterized protein</fullName>
    </submittedName>
</protein>
<dbReference type="RefSeq" id="WP_319076712.1">
    <property type="nucleotide sequence ID" value="NZ_JAWWMZ010000016.1"/>
</dbReference>